<dbReference type="AlphaFoldDB" id="A0A2G8T0A3"/>
<dbReference type="InterPro" id="IPR003738">
    <property type="entry name" value="SRAP"/>
</dbReference>
<dbReference type="RefSeq" id="WP_099916252.1">
    <property type="nucleotide sequence ID" value="NZ_BMHS01000015.1"/>
</dbReference>
<dbReference type="GO" id="GO:0006508">
    <property type="term" value="P:proteolysis"/>
    <property type="evidence" value="ECO:0007669"/>
    <property type="project" value="UniProtKB-KW"/>
</dbReference>
<evidence type="ECO:0000256" key="8">
    <source>
        <dbReference type="RuleBase" id="RU364100"/>
    </source>
</evidence>
<dbReference type="SUPFAM" id="SSF143081">
    <property type="entry name" value="BB1717-like"/>
    <property type="match status" value="1"/>
</dbReference>
<comment type="caution">
    <text evidence="9">The sequence shown here is derived from an EMBL/GenBank/DDBJ whole genome shotgun (WGS) entry which is preliminary data.</text>
</comment>
<keyword evidence="6" id="KW-0238">DNA-binding</keyword>
<dbReference type="GO" id="GO:0008233">
    <property type="term" value="F:peptidase activity"/>
    <property type="evidence" value="ECO:0007669"/>
    <property type="project" value="UniProtKB-KW"/>
</dbReference>
<keyword evidence="10" id="KW-1185">Reference proteome</keyword>
<dbReference type="PANTHER" id="PTHR13604:SF0">
    <property type="entry name" value="ABASIC SITE PROCESSING PROTEIN HMCES"/>
    <property type="match status" value="1"/>
</dbReference>
<keyword evidence="4 8" id="KW-0378">Hydrolase</keyword>
<keyword evidence="7" id="KW-0456">Lyase</keyword>
<dbReference type="InterPro" id="IPR036590">
    <property type="entry name" value="SRAP-like"/>
</dbReference>
<dbReference type="Gene3D" id="3.90.1680.10">
    <property type="entry name" value="SOS response associated peptidase-like"/>
    <property type="match status" value="1"/>
</dbReference>
<keyword evidence="5" id="KW-0190">Covalent protein-DNA linkage</keyword>
<evidence type="ECO:0000256" key="7">
    <source>
        <dbReference type="ARBA" id="ARBA00023239"/>
    </source>
</evidence>
<protein>
    <recommendedName>
        <fullName evidence="8">Abasic site processing protein</fullName>
        <ecNumber evidence="8">3.4.-.-</ecNumber>
    </recommendedName>
</protein>
<name>A0A2G8T0A3_9BURK</name>
<organism evidence="9 10">
    <name type="scientific">Massilia psychrophila</name>
    <dbReference type="NCBI Taxonomy" id="1603353"/>
    <lineage>
        <taxon>Bacteria</taxon>
        <taxon>Pseudomonadati</taxon>
        <taxon>Pseudomonadota</taxon>
        <taxon>Betaproteobacteria</taxon>
        <taxon>Burkholderiales</taxon>
        <taxon>Oxalobacteraceae</taxon>
        <taxon>Telluria group</taxon>
        <taxon>Massilia</taxon>
    </lineage>
</organism>
<dbReference type="EMBL" id="PDOB01000017">
    <property type="protein sequence ID" value="PIL39497.1"/>
    <property type="molecule type" value="Genomic_DNA"/>
</dbReference>
<accession>A0A2G8T0A3</accession>
<gene>
    <name evidence="9" type="ORF">CR103_12120</name>
</gene>
<sequence length="227" mass="25639">MCANYTPSRLDAISQHHGVERALFNFPAEAFPGYMAPILREAHGLAGHAECVPAMFGMVPHWADTKLARQTYNARTETVAIKPSFRNAWKRNQFCIIPAENIYEPSYETGKPVRWRICHAARQPLAIAGIWEWRPSGPDGLPLLSFSMLTINADGHPLMDRFHKPGDEKRMLVLLEPAHYHGWLEGKLVNEAEVYRPFPADRLVATADPLPPRTKIKAKTMVETSLF</sequence>
<dbReference type="OrthoDB" id="6192129at2"/>
<proteinExistence type="inferred from homology"/>
<dbReference type="EC" id="3.4.-.-" evidence="8"/>
<dbReference type="GO" id="GO:0106300">
    <property type="term" value="P:protein-DNA covalent cross-linking repair"/>
    <property type="evidence" value="ECO:0007669"/>
    <property type="project" value="InterPro"/>
</dbReference>
<dbReference type="Proteomes" id="UP000228593">
    <property type="component" value="Unassembled WGS sequence"/>
</dbReference>
<evidence type="ECO:0000256" key="3">
    <source>
        <dbReference type="ARBA" id="ARBA00022763"/>
    </source>
</evidence>
<dbReference type="GO" id="GO:0016829">
    <property type="term" value="F:lyase activity"/>
    <property type="evidence" value="ECO:0007669"/>
    <property type="project" value="UniProtKB-KW"/>
</dbReference>
<evidence type="ECO:0000256" key="6">
    <source>
        <dbReference type="ARBA" id="ARBA00023125"/>
    </source>
</evidence>
<evidence type="ECO:0000256" key="4">
    <source>
        <dbReference type="ARBA" id="ARBA00022801"/>
    </source>
</evidence>
<dbReference type="GO" id="GO:0003697">
    <property type="term" value="F:single-stranded DNA binding"/>
    <property type="evidence" value="ECO:0007669"/>
    <property type="project" value="InterPro"/>
</dbReference>
<comment type="similarity">
    <text evidence="1 8">Belongs to the SOS response-associated peptidase family.</text>
</comment>
<evidence type="ECO:0000313" key="9">
    <source>
        <dbReference type="EMBL" id="PIL39497.1"/>
    </source>
</evidence>
<evidence type="ECO:0000313" key="10">
    <source>
        <dbReference type="Proteomes" id="UP000228593"/>
    </source>
</evidence>
<reference evidence="9 10" key="1">
    <citation type="submission" date="2017-10" db="EMBL/GenBank/DDBJ databases">
        <title>Massilia psychrophilum sp. nov., a novel purple-pigmented bacterium isolated from Tianshan glacier, Xinjiang Municipality, China.</title>
        <authorList>
            <person name="Wang H."/>
        </authorList>
    </citation>
    <scope>NUCLEOTIDE SEQUENCE [LARGE SCALE GENOMIC DNA]</scope>
    <source>
        <strain evidence="9 10">JCM 30813</strain>
    </source>
</reference>
<dbReference type="Pfam" id="PF02586">
    <property type="entry name" value="SRAP"/>
    <property type="match status" value="1"/>
</dbReference>
<evidence type="ECO:0000256" key="2">
    <source>
        <dbReference type="ARBA" id="ARBA00022670"/>
    </source>
</evidence>
<evidence type="ECO:0000256" key="1">
    <source>
        <dbReference type="ARBA" id="ARBA00008136"/>
    </source>
</evidence>
<evidence type="ECO:0000256" key="5">
    <source>
        <dbReference type="ARBA" id="ARBA00023124"/>
    </source>
</evidence>
<keyword evidence="2 8" id="KW-0645">Protease</keyword>
<dbReference type="PANTHER" id="PTHR13604">
    <property type="entry name" value="DC12-RELATED"/>
    <property type="match status" value="1"/>
</dbReference>
<keyword evidence="3" id="KW-0227">DNA damage</keyword>